<dbReference type="Proteomes" id="UP001597213">
    <property type="component" value="Unassembled WGS sequence"/>
</dbReference>
<dbReference type="EMBL" id="JBHUEN010000010">
    <property type="protein sequence ID" value="MFD1880868.1"/>
    <property type="molecule type" value="Genomic_DNA"/>
</dbReference>
<accession>A0ABW4R4G9</accession>
<feature type="transmembrane region" description="Helical" evidence="1">
    <location>
        <begin position="118"/>
        <end position="140"/>
    </location>
</feature>
<sequence>MAASGNSASADRSIVLRVLRTWVQPARVLRGIARQGVSEAGLIVMLIGALAVLLVAQLPMHARAAQLDPAVPFQARLGGALVAVMFMMPLIAYAVAWLAGVIMRLAGRPITGLSSRLALFWALLAVSPAMLLSGLLAGLVGPSLGLTVTNIICGVAFATFWITGLCVLSAPKQVAP</sequence>
<feature type="transmembrane region" description="Helical" evidence="1">
    <location>
        <begin position="80"/>
        <end position="106"/>
    </location>
</feature>
<gene>
    <name evidence="2" type="ORF">ACFSCT_03955</name>
</gene>
<keyword evidence="1" id="KW-0812">Transmembrane</keyword>
<evidence type="ECO:0008006" key="4">
    <source>
        <dbReference type="Google" id="ProtNLM"/>
    </source>
</evidence>
<protein>
    <recommendedName>
        <fullName evidence="4">Yip1 domain-containing protein</fullName>
    </recommendedName>
</protein>
<reference evidence="3" key="1">
    <citation type="journal article" date="2019" name="Int. J. Syst. Evol. Microbiol.">
        <title>The Global Catalogue of Microorganisms (GCM) 10K type strain sequencing project: providing services to taxonomists for standard genome sequencing and annotation.</title>
        <authorList>
            <consortium name="The Broad Institute Genomics Platform"/>
            <consortium name="The Broad Institute Genome Sequencing Center for Infectious Disease"/>
            <person name="Wu L."/>
            <person name="Ma J."/>
        </authorList>
    </citation>
    <scope>NUCLEOTIDE SEQUENCE [LARGE SCALE GENOMIC DNA]</scope>
    <source>
        <strain evidence="3">CCUG 56029</strain>
    </source>
</reference>
<keyword evidence="3" id="KW-1185">Reference proteome</keyword>
<name>A0ABW4R4G9_9RHOB</name>
<evidence type="ECO:0000313" key="3">
    <source>
        <dbReference type="Proteomes" id="UP001597213"/>
    </source>
</evidence>
<evidence type="ECO:0000256" key="1">
    <source>
        <dbReference type="SAM" id="Phobius"/>
    </source>
</evidence>
<keyword evidence="1" id="KW-1133">Transmembrane helix</keyword>
<proteinExistence type="predicted"/>
<keyword evidence="1" id="KW-0472">Membrane</keyword>
<organism evidence="2 3">
    <name type="scientific">Paracoccus pacificus</name>
    <dbReference type="NCBI Taxonomy" id="1463598"/>
    <lineage>
        <taxon>Bacteria</taxon>
        <taxon>Pseudomonadati</taxon>
        <taxon>Pseudomonadota</taxon>
        <taxon>Alphaproteobacteria</taxon>
        <taxon>Rhodobacterales</taxon>
        <taxon>Paracoccaceae</taxon>
        <taxon>Paracoccus</taxon>
    </lineage>
</organism>
<comment type="caution">
    <text evidence="2">The sequence shown here is derived from an EMBL/GenBank/DDBJ whole genome shotgun (WGS) entry which is preliminary data.</text>
</comment>
<feature type="transmembrane region" description="Helical" evidence="1">
    <location>
        <begin position="146"/>
        <end position="170"/>
    </location>
</feature>
<feature type="transmembrane region" description="Helical" evidence="1">
    <location>
        <begin position="40"/>
        <end position="60"/>
    </location>
</feature>
<dbReference type="RefSeq" id="WP_379140256.1">
    <property type="nucleotide sequence ID" value="NZ_JBHUEN010000010.1"/>
</dbReference>
<evidence type="ECO:0000313" key="2">
    <source>
        <dbReference type="EMBL" id="MFD1880868.1"/>
    </source>
</evidence>